<dbReference type="Pfam" id="PF00126">
    <property type="entry name" value="HTH_1"/>
    <property type="match status" value="1"/>
</dbReference>
<keyword evidence="4" id="KW-0804">Transcription</keyword>
<dbReference type="eggNOG" id="COG0583">
    <property type="taxonomic scope" value="Bacteria"/>
</dbReference>
<dbReference type="InterPro" id="IPR036388">
    <property type="entry name" value="WH-like_DNA-bd_sf"/>
</dbReference>
<keyword evidence="3" id="KW-0238">DNA-binding</keyword>
<dbReference type="GO" id="GO:0003700">
    <property type="term" value="F:DNA-binding transcription factor activity"/>
    <property type="evidence" value="ECO:0007669"/>
    <property type="project" value="InterPro"/>
</dbReference>
<dbReference type="NCBIfam" id="NF040786">
    <property type="entry name" value="LysR_Sec_metab"/>
    <property type="match status" value="1"/>
</dbReference>
<proteinExistence type="inferred from homology"/>
<protein>
    <submittedName>
        <fullName evidence="6">Transcriptional regulator, LysR family</fullName>
    </submittedName>
</protein>
<dbReference type="InterPro" id="IPR047788">
    <property type="entry name" value="LysR-like_Sec_metab"/>
</dbReference>
<dbReference type="GO" id="GO:0000976">
    <property type="term" value="F:transcription cis-regulatory region binding"/>
    <property type="evidence" value="ECO:0007669"/>
    <property type="project" value="TreeGrafter"/>
</dbReference>
<evidence type="ECO:0000256" key="1">
    <source>
        <dbReference type="ARBA" id="ARBA00009437"/>
    </source>
</evidence>
<gene>
    <name evidence="6" type="ORF">TCEL_02075</name>
</gene>
<sequence length="298" mass="34036">MDFKQIEAFVNVAKYKSFSKAAEATFLSQPTISSHILSLEKELKVVLFDRNGKDIRLTEAGKIFYEYAVNLINIRNSAISNLSDYDNKICGRITIAASTTPCRFLLPYMIKTFNDIYNEVNYDIKEGSTQYVVDQLLAFEADLGIVGEIIEDCKLNYTKLFEDELILVSNLDYLPETIKINDLIKLPFIQREDGSATRHVFERSLEAKNINIEDLNVVLNVNSLEAVIQFVKNKLGVAIVSYYACKDLIEAGILKSHTIDDFKVSRPIYLVCHNKKTLSPAAREFILHIKQMQFNFFD</sequence>
<dbReference type="SUPFAM" id="SSF46785">
    <property type="entry name" value="Winged helix' DNA-binding domain"/>
    <property type="match status" value="1"/>
</dbReference>
<dbReference type="EMBL" id="CAVN010000111">
    <property type="protein sequence ID" value="CDF59007.1"/>
    <property type="molecule type" value="Genomic_DNA"/>
</dbReference>
<organism evidence="6 7">
    <name type="scientific">Thermobrachium celere DSM 8682</name>
    <dbReference type="NCBI Taxonomy" id="941824"/>
    <lineage>
        <taxon>Bacteria</taxon>
        <taxon>Bacillati</taxon>
        <taxon>Bacillota</taxon>
        <taxon>Clostridia</taxon>
        <taxon>Eubacteriales</taxon>
        <taxon>Clostridiaceae</taxon>
        <taxon>Thermobrachium</taxon>
    </lineage>
</organism>
<dbReference type="InterPro" id="IPR036390">
    <property type="entry name" value="WH_DNA-bd_sf"/>
</dbReference>
<keyword evidence="7" id="KW-1185">Reference proteome</keyword>
<dbReference type="FunFam" id="1.10.10.10:FF:000001">
    <property type="entry name" value="LysR family transcriptional regulator"/>
    <property type="match status" value="1"/>
</dbReference>
<feature type="domain" description="HTH lysR-type" evidence="5">
    <location>
        <begin position="1"/>
        <end position="58"/>
    </location>
</feature>
<evidence type="ECO:0000313" key="6">
    <source>
        <dbReference type="EMBL" id="CDF59007.1"/>
    </source>
</evidence>
<evidence type="ECO:0000259" key="5">
    <source>
        <dbReference type="PROSITE" id="PS50931"/>
    </source>
</evidence>
<dbReference type="PANTHER" id="PTHR30126">
    <property type="entry name" value="HTH-TYPE TRANSCRIPTIONAL REGULATOR"/>
    <property type="match status" value="1"/>
</dbReference>
<dbReference type="PROSITE" id="PS50931">
    <property type="entry name" value="HTH_LYSR"/>
    <property type="match status" value="1"/>
</dbReference>
<evidence type="ECO:0000313" key="7">
    <source>
        <dbReference type="Proteomes" id="UP000014923"/>
    </source>
</evidence>
<dbReference type="InterPro" id="IPR000847">
    <property type="entry name" value="LysR_HTH_N"/>
</dbReference>
<name>R7RS59_9CLOT</name>
<evidence type="ECO:0000256" key="3">
    <source>
        <dbReference type="ARBA" id="ARBA00023125"/>
    </source>
</evidence>
<dbReference type="Pfam" id="PF03466">
    <property type="entry name" value="LysR_substrate"/>
    <property type="match status" value="1"/>
</dbReference>
<keyword evidence="2" id="KW-0805">Transcription regulation</keyword>
<dbReference type="InterPro" id="IPR005119">
    <property type="entry name" value="LysR_subst-bd"/>
</dbReference>
<dbReference type="OrthoDB" id="9785745at2"/>
<dbReference type="PRINTS" id="PR00039">
    <property type="entry name" value="HTHLYSR"/>
</dbReference>
<dbReference type="Gene3D" id="1.10.10.10">
    <property type="entry name" value="Winged helix-like DNA-binding domain superfamily/Winged helix DNA-binding domain"/>
    <property type="match status" value="1"/>
</dbReference>
<dbReference type="Gene3D" id="3.40.190.290">
    <property type="match status" value="1"/>
</dbReference>
<accession>R7RS59</accession>
<dbReference type="HOGENOM" id="CLU_039613_6_1_9"/>
<dbReference type="RefSeq" id="WP_018664196.1">
    <property type="nucleotide sequence ID" value="NZ_HF952022.1"/>
</dbReference>
<dbReference type="AlphaFoldDB" id="R7RS59"/>
<dbReference type="Proteomes" id="UP000014923">
    <property type="component" value="Unassembled WGS sequence"/>
</dbReference>
<dbReference type="SUPFAM" id="SSF53850">
    <property type="entry name" value="Periplasmic binding protein-like II"/>
    <property type="match status" value="1"/>
</dbReference>
<reference evidence="6" key="1">
    <citation type="submission" date="2013-03" db="EMBL/GenBank/DDBJ databases">
        <title>Draft genome sequence of the hydrogen-ethanol-producing anaerobic alkalithermophilic Caloramator celere.</title>
        <authorList>
            <person name="Ciranna A."/>
            <person name="Larjo A."/>
            <person name="Kivisto A."/>
            <person name="Santala V."/>
            <person name="Roos C."/>
            <person name="Karp M."/>
        </authorList>
    </citation>
    <scope>NUCLEOTIDE SEQUENCE [LARGE SCALE GENOMIC DNA]</scope>
    <source>
        <strain evidence="6">DSM 8682</strain>
    </source>
</reference>
<dbReference type="PANTHER" id="PTHR30126:SF64">
    <property type="entry name" value="HTH-TYPE TRANSCRIPTIONAL REGULATOR CITR"/>
    <property type="match status" value="1"/>
</dbReference>
<evidence type="ECO:0000256" key="4">
    <source>
        <dbReference type="ARBA" id="ARBA00023163"/>
    </source>
</evidence>
<evidence type="ECO:0000256" key="2">
    <source>
        <dbReference type="ARBA" id="ARBA00023015"/>
    </source>
</evidence>
<comment type="similarity">
    <text evidence="1">Belongs to the LysR transcriptional regulatory family.</text>
</comment>
<comment type="caution">
    <text evidence="6">The sequence shown here is derived from an EMBL/GenBank/DDBJ whole genome shotgun (WGS) entry which is preliminary data.</text>
</comment>